<protein>
    <submittedName>
        <fullName evidence="4">Uncharacterized protein LOC111350069 isoform X1</fullName>
    </submittedName>
</protein>
<evidence type="ECO:0000256" key="1">
    <source>
        <dbReference type="SAM" id="MobiDB-lite"/>
    </source>
</evidence>
<feature type="chain" id="PRO_5039948381" evidence="2">
    <location>
        <begin position="21"/>
        <end position="359"/>
    </location>
</feature>
<accession>A0A9J7IJS5</accession>
<dbReference type="Proteomes" id="UP000301870">
    <property type="component" value="Chromosome 10"/>
</dbReference>
<keyword evidence="2" id="KW-0732">Signal</keyword>
<feature type="signal peptide" evidence="2">
    <location>
        <begin position="1"/>
        <end position="20"/>
    </location>
</feature>
<organism evidence="3 4">
    <name type="scientific">Spodoptera litura</name>
    <name type="common">Asian cotton leafworm</name>
    <dbReference type="NCBI Taxonomy" id="69820"/>
    <lineage>
        <taxon>Eukaryota</taxon>
        <taxon>Metazoa</taxon>
        <taxon>Ecdysozoa</taxon>
        <taxon>Arthropoda</taxon>
        <taxon>Hexapoda</taxon>
        <taxon>Insecta</taxon>
        <taxon>Pterygota</taxon>
        <taxon>Neoptera</taxon>
        <taxon>Endopterygota</taxon>
        <taxon>Lepidoptera</taxon>
        <taxon>Glossata</taxon>
        <taxon>Ditrysia</taxon>
        <taxon>Noctuoidea</taxon>
        <taxon>Noctuidae</taxon>
        <taxon>Amphipyrinae</taxon>
        <taxon>Spodoptera</taxon>
    </lineage>
</organism>
<feature type="region of interest" description="Disordered" evidence="1">
    <location>
        <begin position="119"/>
        <end position="141"/>
    </location>
</feature>
<evidence type="ECO:0000313" key="3">
    <source>
        <dbReference type="Proteomes" id="UP000301870"/>
    </source>
</evidence>
<dbReference type="OrthoDB" id="6020543at2759"/>
<evidence type="ECO:0000313" key="4">
    <source>
        <dbReference type="RefSeq" id="XP_022817258.1"/>
    </source>
</evidence>
<sequence>MFRTKFTFFLLLLQWVPSLLTPLPQEDKSTLDDLADCITETINKETEYDTILDITVKEGKDVIEISFKEMTLDPNTAENYETVSTKVKKSTISLKDATEPAIDNSDNLGAKTTVATGDKVKEEINTKSDKKGTNDHDASKHDTPVIIDEDLELPKAETPSFRSLVPLIKLKNHIPIPIIFKKQDLDLAQDILKGGLIPHSNNLPIDGLVGNAFDFIRRLKRDTEQIEKDKENCNSVNADENCEPKSLGNLKSNLNSEDKLNLNKDAASSTVLTCPMSVFLKIVSEEILNQLDDSQVPKNVRAILNSMAKGNDDTLRLINKELSGIPIPMKVKVELHDEDTKNVINELSDFVDTALCSTS</sequence>
<reference evidence="4" key="1">
    <citation type="submission" date="2025-08" db="UniProtKB">
        <authorList>
            <consortium name="RefSeq"/>
        </authorList>
    </citation>
    <scope>IDENTIFICATION</scope>
    <source>
        <strain evidence="4">Ishihara</strain>
        <tissue evidence="4">Whole body</tissue>
    </source>
</reference>
<dbReference type="GeneID" id="111350069"/>
<gene>
    <name evidence="4" type="primary">LOC111350069</name>
</gene>
<dbReference type="RefSeq" id="XP_022817258.1">
    <property type="nucleotide sequence ID" value="XM_022961490.1"/>
</dbReference>
<proteinExistence type="predicted"/>
<dbReference type="KEGG" id="sliu:111350069"/>
<name>A0A9J7IJS5_SPOLT</name>
<evidence type="ECO:0000256" key="2">
    <source>
        <dbReference type="SAM" id="SignalP"/>
    </source>
</evidence>
<keyword evidence="3" id="KW-1185">Reference proteome</keyword>
<dbReference type="AlphaFoldDB" id="A0A9J7IJS5"/>